<protein>
    <recommendedName>
        <fullName evidence="9">Reverse transcriptase domain-containing protein</fullName>
    </recommendedName>
</protein>
<evidence type="ECO:0000313" key="10">
    <source>
        <dbReference type="EMBL" id="MCH87222.1"/>
    </source>
</evidence>
<dbReference type="InterPro" id="IPR000477">
    <property type="entry name" value="RT_dom"/>
</dbReference>
<dbReference type="Pfam" id="PF08284">
    <property type="entry name" value="RVP_2"/>
    <property type="match status" value="1"/>
</dbReference>
<evidence type="ECO:0000256" key="6">
    <source>
        <dbReference type="ARBA" id="ARBA00022801"/>
    </source>
</evidence>
<feature type="compositionally biased region" description="Low complexity" evidence="8">
    <location>
        <begin position="7"/>
        <end position="28"/>
    </location>
</feature>
<dbReference type="EMBL" id="LXQA010011770">
    <property type="protein sequence ID" value="MCH87222.1"/>
    <property type="molecule type" value="Genomic_DNA"/>
</dbReference>
<dbReference type="InterPro" id="IPR021109">
    <property type="entry name" value="Peptidase_aspartic_dom_sf"/>
</dbReference>
<dbReference type="Pfam" id="PF00078">
    <property type="entry name" value="RVT_1"/>
    <property type="match status" value="1"/>
</dbReference>
<reference evidence="10 11" key="1">
    <citation type="journal article" date="2018" name="Front. Plant Sci.">
        <title>Red Clover (Trifolium pratense) and Zigzag Clover (T. medium) - A Picture of Genomic Similarities and Differences.</title>
        <authorList>
            <person name="Dluhosova J."/>
            <person name="Istvanek J."/>
            <person name="Nedelnik J."/>
            <person name="Repkova J."/>
        </authorList>
    </citation>
    <scope>NUCLEOTIDE SEQUENCE [LARGE SCALE GENOMIC DNA]</scope>
    <source>
        <strain evidence="11">cv. 10/8</strain>
        <tissue evidence="10">Leaf</tissue>
    </source>
</reference>
<evidence type="ECO:0000256" key="5">
    <source>
        <dbReference type="ARBA" id="ARBA00022759"/>
    </source>
</evidence>
<keyword evidence="2" id="KW-0808">Transferase</keyword>
<gene>
    <name evidence="10" type="ORF">A2U01_0008088</name>
</gene>
<dbReference type="Proteomes" id="UP000265520">
    <property type="component" value="Unassembled WGS sequence"/>
</dbReference>
<dbReference type="GO" id="GO:0004519">
    <property type="term" value="F:endonuclease activity"/>
    <property type="evidence" value="ECO:0007669"/>
    <property type="project" value="UniProtKB-KW"/>
</dbReference>
<dbReference type="PANTHER" id="PTHR24559">
    <property type="entry name" value="TRANSPOSON TY3-I GAG-POL POLYPROTEIN"/>
    <property type="match status" value="1"/>
</dbReference>
<keyword evidence="6" id="KW-0378">Hydrolase</keyword>
<dbReference type="GO" id="GO:0008233">
    <property type="term" value="F:peptidase activity"/>
    <property type="evidence" value="ECO:0007669"/>
    <property type="project" value="UniProtKB-KW"/>
</dbReference>
<feature type="domain" description="Reverse transcriptase" evidence="9">
    <location>
        <begin position="353"/>
        <end position="532"/>
    </location>
</feature>
<accession>A0A392MI95</accession>
<dbReference type="CDD" id="cd01647">
    <property type="entry name" value="RT_LTR"/>
    <property type="match status" value="1"/>
</dbReference>
<dbReference type="Gene3D" id="3.10.10.10">
    <property type="entry name" value="HIV Type 1 Reverse Transcriptase, subunit A, domain 1"/>
    <property type="match status" value="1"/>
</dbReference>
<evidence type="ECO:0000256" key="4">
    <source>
        <dbReference type="ARBA" id="ARBA00022722"/>
    </source>
</evidence>
<dbReference type="SUPFAM" id="SSF50630">
    <property type="entry name" value="Acid proteases"/>
    <property type="match status" value="1"/>
</dbReference>
<name>A0A392MI95_9FABA</name>
<evidence type="ECO:0000256" key="1">
    <source>
        <dbReference type="ARBA" id="ARBA00022670"/>
    </source>
</evidence>
<dbReference type="FunFam" id="3.10.10.10:FF:000007">
    <property type="entry name" value="Retrovirus-related Pol polyprotein from transposon 17.6-like Protein"/>
    <property type="match status" value="1"/>
</dbReference>
<dbReference type="AlphaFoldDB" id="A0A392MI95"/>
<keyword evidence="5" id="KW-0255">Endonuclease</keyword>
<dbReference type="Gene3D" id="2.40.70.10">
    <property type="entry name" value="Acid Proteases"/>
    <property type="match status" value="1"/>
</dbReference>
<evidence type="ECO:0000259" key="9">
    <source>
        <dbReference type="PROSITE" id="PS50878"/>
    </source>
</evidence>
<feature type="region of interest" description="Disordered" evidence="8">
    <location>
        <begin position="1"/>
        <end position="38"/>
    </location>
</feature>
<keyword evidence="3" id="KW-0548">Nucleotidyltransferase</keyword>
<dbReference type="PANTHER" id="PTHR24559:SF444">
    <property type="entry name" value="REVERSE TRANSCRIPTASE DOMAIN-CONTAINING PROTEIN"/>
    <property type="match status" value="1"/>
</dbReference>
<feature type="non-terminal residue" evidence="10">
    <location>
        <position position="545"/>
    </location>
</feature>
<dbReference type="SUPFAM" id="SSF56672">
    <property type="entry name" value="DNA/RNA polymerases"/>
    <property type="match status" value="1"/>
</dbReference>
<dbReference type="Gene3D" id="3.30.70.270">
    <property type="match status" value="1"/>
</dbReference>
<dbReference type="PROSITE" id="PS50878">
    <property type="entry name" value="RT_POL"/>
    <property type="match status" value="1"/>
</dbReference>
<dbReference type="GO" id="GO:0003964">
    <property type="term" value="F:RNA-directed DNA polymerase activity"/>
    <property type="evidence" value="ECO:0007669"/>
    <property type="project" value="UniProtKB-KW"/>
</dbReference>
<proteinExistence type="predicted"/>
<dbReference type="CDD" id="cd00303">
    <property type="entry name" value="retropepsin_like"/>
    <property type="match status" value="1"/>
</dbReference>
<keyword evidence="7" id="KW-0695">RNA-directed DNA polymerase</keyword>
<keyword evidence="1" id="KW-0645">Protease</keyword>
<evidence type="ECO:0000313" key="11">
    <source>
        <dbReference type="Proteomes" id="UP000265520"/>
    </source>
</evidence>
<dbReference type="GO" id="GO:0006508">
    <property type="term" value="P:proteolysis"/>
    <property type="evidence" value="ECO:0007669"/>
    <property type="project" value="UniProtKB-KW"/>
</dbReference>
<dbReference type="InterPro" id="IPR053134">
    <property type="entry name" value="RNA-dir_DNA_polymerase"/>
</dbReference>
<keyword evidence="4" id="KW-0540">Nuclease</keyword>
<evidence type="ECO:0000256" key="3">
    <source>
        <dbReference type="ARBA" id="ARBA00022695"/>
    </source>
</evidence>
<feature type="non-terminal residue" evidence="10">
    <location>
        <position position="1"/>
    </location>
</feature>
<comment type="caution">
    <text evidence="10">The sequence shown here is derived from an EMBL/GenBank/DDBJ whole genome shotgun (WGS) entry which is preliminary data.</text>
</comment>
<sequence>SLRPKFSSPVSRPPVDSSANRPSSGLLPTPSPPQNKPRFRHLSEVEMAERREKGLCFNCDQRWSRQHNCRGRLFLLVTDSDDEPPSVLDLEASIEDVVSQVSDPPNQAQLSLHAIAGTQHIDTFRISGTIANHTALVLVDGGSTHNFIQESVAVQLGLNHSPIPPLHVMVGNGQELLCSKVCLNVPIILQGHEFLVDLHMLGLKGADIVLGAHWLKQLGPVIMDYQHLSMKFFHNNSCVELIGNSSSLPPPLTLHQFQKFMRHEPEAQLFSLRAHSIDPIVHATSPTSLDNPQLTELLRQFEHLFSEPTHLPPPRLTDHKIPLLSNSSPVNVRPYRYPHSQKLEIESQVTKMLQSGWIQPSTSPYSSPVLLLKKKDGSWRMCVDYRALNAITVPDRFPLPTIDELLDELGHARFFSKLDLTSGFHQIRLDPNDAGKTAFRTHDGHYEYNVMPFGLCNAPATFQSTMNDIFRPLLRRSVIVFFDDILVFSTTMEQHLQHLRQVFEILDEHQFHLKDSKCSFGQTQVSYLGHIVAEGVVSPDPLKIQ</sequence>
<evidence type="ECO:0000256" key="7">
    <source>
        <dbReference type="ARBA" id="ARBA00022918"/>
    </source>
</evidence>
<keyword evidence="11" id="KW-1185">Reference proteome</keyword>
<dbReference type="InterPro" id="IPR043502">
    <property type="entry name" value="DNA/RNA_pol_sf"/>
</dbReference>
<evidence type="ECO:0000256" key="8">
    <source>
        <dbReference type="SAM" id="MobiDB-lite"/>
    </source>
</evidence>
<organism evidence="10 11">
    <name type="scientific">Trifolium medium</name>
    <dbReference type="NCBI Taxonomy" id="97028"/>
    <lineage>
        <taxon>Eukaryota</taxon>
        <taxon>Viridiplantae</taxon>
        <taxon>Streptophyta</taxon>
        <taxon>Embryophyta</taxon>
        <taxon>Tracheophyta</taxon>
        <taxon>Spermatophyta</taxon>
        <taxon>Magnoliopsida</taxon>
        <taxon>eudicotyledons</taxon>
        <taxon>Gunneridae</taxon>
        <taxon>Pentapetalae</taxon>
        <taxon>rosids</taxon>
        <taxon>fabids</taxon>
        <taxon>Fabales</taxon>
        <taxon>Fabaceae</taxon>
        <taxon>Papilionoideae</taxon>
        <taxon>50 kb inversion clade</taxon>
        <taxon>NPAAA clade</taxon>
        <taxon>Hologalegina</taxon>
        <taxon>IRL clade</taxon>
        <taxon>Trifolieae</taxon>
        <taxon>Trifolium</taxon>
    </lineage>
</organism>
<dbReference type="InterPro" id="IPR043128">
    <property type="entry name" value="Rev_trsase/Diguanyl_cyclase"/>
</dbReference>
<evidence type="ECO:0000256" key="2">
    <source>
        <dbReference type="ARBA" id="ARBA00022679"/>
    </source>
</evidence>